<dbReference type="InterPro" id="IPR011119">
    <property type="entry name" value="Unchr_helicase_relaxase_TraI"/>
</dbReference>
<feature type="domain" description="Putative conjugal transfer nickase/helicase TraI C-terminal" evidence="2">
    <location>
        <begin position="529"/>
        <end position="653"/>
    </location>
</feature>
<accession>A0A3S4YHU5</accession>
<dbReference type="InterPro" id="IPR011093">
    <property type="entry name" value="TraI_2_C"/>
</dbReference>
<proteinExistence type="predicted"/>
<dbReference type="SUPFAM" id="SSF46785">
    <property type="entry name" value="Winged helix' DNA-binding domain"/>
    <property type="match status" value="1"/>
</dbReference>
<dbReference type="InterPro" id="IPR036388">
    <property type="entry name" value="WH-like_DNA-bd_sf"/>
</dbReference>
<dbReference type="Gene3D" id="1.10.10.10">
    <property type="entry name" value="Winged helix-like DNA-binding domain superfamily/Winged helix DNA-binding domain"/>
    <property type="match status" value="1"/>
</dbReference>
<dbReference type="Proteomes" id="UP000271188">
    <property type="component" value="Chromosome"/>
</dbReference>
<dbReference type="EMBL" id="LR134495">
    <property type="protein sequence ID" value="VEI77639.1"/>
    <property type="molecule type" value="Genomic_DNA"/>
</dbReference>
<evidence type="ECO:0000259" key="1">
    <source>
        <dbReference type="Pfam" id="PF07514"/>
    </source>
</evidence>
<name>A0A3S4YHU5_MANHA</name>
<dbReference type="InterPro" id="IPR036390">
    <property type="entry name" value="WH_DNA-bd_sf"/>
</dbReference>
<dbReference type="NCBIfam" id="NF041494">
    <property type="entry name" value="MobH"/>
    <property type="match status" value="1"/>
</dbReference>
<dbReference type="Pfam" id="PF07515">
    <property type="entry name" value="TraI_2_C"/>
    <property type="match status" value="1"/>
</dbReference>
<organism evidence="3 4">
    <name type="scientific">Mannheimia haemolytica</name>
    <name type="common">Pasteurella haemolytica</name>
    <dbReference type="NCBI Taxonomy" id="75985"/>
    <lineage>
        <taxon>Bacteria</taxon>
        <taxon>Pseudomonadati</taxon>
        <taxon>Pseudomonadota</taxon>
        <taxon>Gammaproteobacteria</taxon>
        <taxon>Pasteurellales</taxon>
        <taxon>Pasteurellaceae</taxon>
        <taxon>Mannheimia</taxon>
    </lineage>
</organism>
<evidence type="ECO:0000313" key="4">
    <source>
        <dbReference type="Proteomes" id="UP000271188"/>
    </source>
</evidence>
<dbReference type="AlphaFoldDB" id="A0A3S4YHU5"/>
<feature type="domain" description="Uncharacterised" evidence="1">
    <location>
        <begin position="36"/>
        <end position="345"/>
    </location>
</feature>
<gene>
    <name evidence="3" type="ORF">NCTC10643_01523</name>
</gene>
<dbReference type="RefSeq" id="WP_025235805.1">
    <property type="nucleotide sequence ID" value="NZ_LR134495.1"/>
</dbReference>
<dbReference type="Gene3D" id="2.40.10.200">
    <property type="entry name" value="STY4665 C-terminal domain-like"/>
    <property type="match status" value="1"/>
</dbReference>
<sequence length="659" mass="74112">MQSIFKKIFGKHTSQSAVKSDTVFSIEQDDDGWLYPQNATQLLNTELRQKYLGLLWQQVSMNRQMFETFYQQPIERYAEMVQLLPASESHHHSHIGGMLDHGLEVIAFSAKARQSYILPPNVAPEEQSKQRDAWTAAAIYLALVHDIGKVVVDIEITLKDGSRWFAWNGEPPEPYKFKYIKGRDYHLHPVIGSFFANQIIPKSAFDWLAQYPEVISSLMYAMSGHNDKAGLLSEIVQKADQYSVTLALGGDVNKLVQRPVNSLSKQLVLALRYLLEQKIKLNTPKGPADGWFTEEGLWLVSKTAADNIRTYLLGQGISVPKDNPKLFDEMQSLGIVEESPSGGAIWSCRIQADSGWTPANVFTLLRIKPEVAWENINDRPNYFSGKVKIVEQIMEDSNMENHPPLVDESTKLVTLENVQPETIITSKEVEISQVEASSDNAPFSEIIINDENDLTSFVLDMFAPTESSEPSLADISIGKGQEIATMPSKQEVQDKPTTKKLNVTQSAVETPETLTLSELQSQNKENSITGDNFVNWLKSGIATNKFAINKPTAKLHIVEDHLFLVTPVIFEMYLQESGLPYDKEMINSLQYDFQGLGIHLPKNTTINGKPDTINFWKCDVIGPRKTSSLTGYLIKNTHLFFGDKTLLNNHCLTLQKEET</sequence>
<protein>
    <submittedName>
        <fullName evidence="3">Predicted HD-superfamily hydrolase</fullName>
    </submittedName>
</protein>
<dbReference type="GO" id="GO:0016787">
    <property type="term" value="F:hydrolase activity"/>
    <property type="evidence" value="ECO:0007669"/>
    <property type="project" value="UniProtKB-KW"/>
</dbReference>
<dbReference type="Pfam" id="PF07514">
    <property type="entry name" value="TraI_2"/>
    <property type="match status" value="1"/>
</dbReference>
<evidence type="ECO:0000259" key="2">
    <source>
        <dbReference type="Pfam" id="PF07515"/>
    </source>
</evidence>
<dbReference type="SUPFAM" id="SSF109604">
    <property type="entry name" value="HD-domain/PDEase-like"/>
    <property type="match status" value="1"/>
</dbReference>
<reference evidence="3" key="1">
    <citation type="submission" date="2018-12" db="EMBL/GenBank/DDBJ databases">
        <authorList>
            <consortium name="Pathogen Informatics"/>
        </authorList>
    </citation>
    <scope>NUCLEOTIDE SEQUENCE [LARGE SCALE GENOMIC DNA]</scope>
    <source>
        <strain evidence="3">NCTC10643</strain>
    </source>
</reference>
<evidence type="ECO:0000313" key="3">
    <source>
        <dbReference type="EMBL" id="VEI77639.1"/>
    </source>
</evidence>
<dbReference type="Gene3D" id="1.10.3210.40">
    <property type="match status" value="1"/>
</dbReference>
<dbReference type="NCBIfam" id="TIGR03760">
    <property type="entry name" value="ICE_TraI_Pfluor"/>
    <property type="match status" value="1"/>
</dbReference>
<keyword evidence="3" id="KW-0378">Hydrolase</keyword>
<dbReference type="InterPro" id="IPR022391">
    <property type="entry name" value="ICE_relaxase_PFGI-1"/>
</dbReference>